<evidence type="ECO:0000259" key="2">
    <source>
        <dbReference type="Pfam" id="PF04754"/>
    </source>
</evidence>
<dbReference type="InterPro" id="IPR025587">
    <property type="entry name" value="DUF4351"/>
</dbReference>
<evidence type="ECO:0000313" key="5">
    <source>
        <dbReference type="EMBL" id="VFK76597.1"/>
    </source>
</evidence>
<name>A0A450XY03_9GAMM</name>
<dbReference type="PANTHER" id="PTHR34611">
    <property type="match status" value="1"/>
</dbReference>
<dbReference type="GO" id="GO:0006310">
    <property type="term" value="P:DNA recombination"/>
    <property type="evidence" value="ECO:0007669"/>
    <property type="project" value="TreeGrafter"/>
</dbReference>
<dbReference type="PANTHER" id="PTHR34611:SF2">
    <property type="entry name" value="INACTIVE RECOMBINATION-PROMOTING NUCLEASE-LIKE PROTEIN RPNE-RELATED"/>
    <property type="match status" value="1"/>
</dbReference>
<dbReference type="NCBIfam" id="TIGR01784">
    <property type="entry name" value="T_den_put_tspse"/>
    <property type="match status" value="1"/>
</dbReference>
<evidence type="ECO:0000259" key="3">
    <source>
        <dbReference type="Pfam" id="PF14261"/>
    </source>
</evidence>
<dbReference type="AlphaFoldDB" id="A0A450XY03"/>
<sequence length="325" mass="38258">MTNIYQSHDRFFKELVSRSDQAGVLLHERLPEAIVKCLSNKPPVPVPGSFVEEQLREHLSDRLFKMETINGQTAFLYVLIEHKSTPDDKVGWQLLKYMVEILKEWEKENTHWKRLPAIVPFVFYHGATEWKIPNEFLHLVDTEEGWEPYLLNFRFPVMDLGKIPDQQLSEDRRLHVRLLVMKYATREEEQAAIKEKLIEALKSAPEELRTVLYYLAQTYTRYDEETIKEIIQKVQPEEFDTMMSQFARDITKTARQEAFQEGMQQGMERGMQEGEATLLVRQLSRRFHPLPNEITERIYAADPNAIGMWADRIPDARSLDEVFVE</sequence>
<protein>
    <submittedName>
        <fullName evidence="4">Uncharacterized protein</fullName>
    </submittedName>
</protein>
<comment type="similarity">
    <text evidence="1">Belongs to the Rpn/YhgA-like nuclease family.</text>
</comment>
<accession>A0A450XY03</accession>
<evidence type="ECO:0000256" key="1">
    <source>
        <dbReference type="ARBA" id="ARBA00009787"/>
    </source>
</evidence>
<dbReference type="Pfam" id="PF14261">
    <property type="entry name" value="DUF4351"/>
    <property type="match status" value="1"/>
</dbReference>
<proteinExistence type="inferred from homology"/>
<dbReference type="EMBL" id="CAADFQ010000062">
    <property type="protein sequence ID" value="VFK34153.1"/>
    <property type="molecule type" value="Genomic_DNA"/>
</dbReference>
<feature type="domain" description="DUF4351" evidence="3">
    <location>
        <begin position="268"/>
        <end position="298"/>
    </location>
</feature>
<dbReference type="InterPro" id="IPR010106">
    <property type="entry name" value="RpnA"/>
</dbReference>
<organism evidence="4">
    <name type="scientific">Candidatus Kentrum sp. MB</name>
    <dbReference type="NCBI Taxonomy" id="2138164"/>
    <lineage>
        <taxon>Bacteria</taxon>
        <taxon>Pseudomonadati</taxon>
        <taxon>Pseudomonadota</taxon>
        <taxon>Gammaproteobacteria</taxon>
        <taxon>Candidatus Kentrum</taxon>
    </lineage>
</organism>
<reference evidence="4" key="1">
    <citation type="submission" date="2019-02" db="EMBL/GenBank/DDBJ databases">
        <authorList>
            <person name="Gruber-Vodicka R. H."/>
            <person name="Seah K. B. B."/>
        </authorList>
    </citation>
    <scope>NUCLEOTIDE SEQUENCE</scope>
    <source>
        <strain evidence="5">BECK_BZ198</strain>
        <strain evidence="4">BECK_BZ199</strain>
    </source>
</reference>
<dbReference type="InterPro" id="IPR051699">
    <property type="entry name" value="Rpn/YhgA-like_nuclease"/>
</dbReference>
<dbReference type="InterPro" id="IPR006842">
    <property type="entry name" value="Transposase_31"/>
</dbReference>
<gene>
    <name evidence="5" type="ORF">BECKMB1821H_GA0114242_106416</name>
    <name evidence="4" type="ORF">BECKMB1821I_GA0114274_106214</name>
</gene>
<evidence type="ECO:0000313" key="4">
    <source>
        <dbReference type="EMBL" id="VFK34153.1"/>
    </source>
</evidence>
<feature type="domain" description="Transposase (putative) YhgA-like" evidence="2">
    <location>
        <begin position="7"/>
        <end position="205"/>
    </location>
</feature>
<dbReference type="EMBL" id="CAADGH010000064">
    <property type="protein sequence ID" value="VFK76597.1"/>
    <property type="molecule type" value="Genomic_DNA"/>
</dbReference>
<dbReference type="GO" id="GO:1990238">
    <property type="term" value="F:double-stranded DNA endonuclease activity"/>
    <property type="evidence" value="ECO:0007669"/>
    <property type="project" value="TreeGrafter"/>
</dbReference>
<dbReference type="Pfam" id="PF04754">
    <property type="entry name" value="Transposase_31"/>
    <property type="match status" value="1"/>
</dbReference>